<dbReference type="GO" id="GO:0008033">
    <property type="term" value="P:tRNA processing"/>
    <property type="evidence" value="ECO:0007669"/>
    <property type="project" value="UniProtKB-KW"/>
</dbReference>
<dbReference type="GO" id="GO:0005737">
    <property type="term" value="C:cytoplasm"/>
    <property type="evidence" value="ECO:0007669"/>
    <property type="project" value="UniProtKB-SubCell"/>
</dbReference>
<dbReference type="PANTHER" id="PTHR17490">
    <property type="entry name" value="SUA5"/>
    <property type="match status" value="1"/>
</dbReference>
<evidence type="ECO:0000259" key="12">
    <source>
        <dbReference type="PROSITE" id="PS51163"/>
    </source>
</evidence>
<evidence type="ECO:0000256" key="3">
    <source>
        <dbReference type="ARBA" id="ARBA00012584"/>
    </source>
</evidence>
<evidence type="ECO:0000313" key="13">
    <source>
        <dbReference type="EMBL" id="KKU91180.1"/>
    </source>
</evidence>
<keyword evidence="6" id="KW-0819">tRNA processing</keyword>
<dbReference type="Proteomes" id="UP000034956">
    <property type="component" value="Unassembled WGS sequence"/>
</dbReference>
<keyword evidence="4" id="KW-0963">Cytoplasm</keyword>
<evidence type="ECO:0000256" key="1">
    <source>
        <dbReference type="ARBA" id="ARBA00004496"/>
    </source>
</evidence>
<dbReference type="PANTHER" id="PTHR17490:SF16">
    <property type="entry name" value="THREONYLCARBAMOYL-AMP SYNTHASE"/>
    <property type="match status" value="1"/>
</dbReference>
<evidence type="ECO:0000256" key="9">
    <source>
        <dbReference type="ARBA" id="ARBA00022840"/>
    </source>
</evidence>
<dbReference type="GO" id="GO:0061710">
    <property type="term" value="F:L-threonylcarbamoyladenylate synthase"/>
    <property type="evidence" value="ECO:0007669"/>
    <property type="project" value="UniProtKB-EC"/>
</dbReference>
<dbReference type="Pfam" id="PF01300">
    <property type="entry name" value="Sua5_yciO_yrdC"/>
    <property type="match status" value="1"/>
</dbReference>
<comment type="subcellular location">
    <subcellularLocation>
        <location evidence="1">Cytoplasm</location>
    </subcellularLocation>
</comment>
<evidence type="ECO:0000256" key="4">
    <source>
        <dbReference type="ARBA" id="ARBA00022490"/>
    </source>
</evidence>
<keyword evidence="9" id="KW-0067">ATP-binding</keyword>
<feature type="domain" description="YrdC-like" evidence="12">
    <location>
        <begin position="4"/>
        <end position="177"/>
    </location>
</feature>
<keyword evidence="8" id="KW-0547">Nucleotide-binding</keyword>
<evidence type="ECO:0000313" key="14">
    <source>
        <dbReference type="Proteomes" id="UP000034956"/>
    </source>
</evidence>
<dbReference type="Gene3D" id="3.90.870.10">
    <property type="entry name" value="DHBP synthase"/>
    <property type="match status" value="1"/>
</dbReference>
<evidence type="ECO:0000256" key="11">
    <source>
        <dbReference type="ARBA" id="ARBA00048366"/>
    </source>
</evidence>
<reference evidence="13 14" key="1">
    <citation type="journal article" date="2015" name="Nature">
        <title>rRNA introns, odd ribosomes, and small enigmatic genomes across a large radiation of phyla.</title>
        <authorList>
            <person name="Brown C.T."/>
            <person name="Hug L.A."/>
            <person name="Thomas B.C."/>
            <person name="Sharon I."/>
            <person name="Castelle C.J."/>
            <person name="Singh A."/>
            <person name="Wilkins M.J."/>
            <person name="Williams K.H."/>
            <person name="Banfield J.F."/>
        </authorList>
    </citation>
    <scope>NUCLEOTIDE SEQUENCE [LARGE SCALE GENOMIC DNA]</scope>
</reference>
<organism evidence="13 14">
    <name type="scientific">Candidatus Jorgensenbacteria bacterium GW2011_GWA1_48_11</name>
    <dbReference type="NCBI Taxonomy" id="1618660"/>
    <lineage>
        <taxon>Bacteria</taxon>
        <taxon>Candidatus Joergenseniibacteriota</taxon>
    </lineage>
</organism>
<dbReference type="EC" id="2.7.7.87" evidence="3"/>
<accession>A0A0G1XA16</accession>
<dbReference type="GO" id="GO:0000049">
    <property type="term" value="F:tRNA binding"/>
    <property type="evidence" value="ECO:0007669"/>
    <property type="project" value="TreeGrafter"/>
</dbReference>
<name>A0A0G1XA16_9BACT</name>
<comment type="catalytic activity">
    <reaction evidence="11">
        <text>L-threonine + hydrogencarbonate + ATP = L-threonylcarbamoyladenylate + diphosphate + H2O</text>
        <dbReference type="Rhea" id="RHEA:36407"/>
        <dbReference type="ChEBI" id="CHEBI:15377"/>
        <dbReference type="ChEBI" id="CHEBI:17544"/>
        <dbReference type="ChEBI" id="CHEBI:30616"/>
        <dbReference type="ChEBI" id="CHEBI:33019"/>
        <dbReference type="ChEBI" id="CHEBI:57926"/>
        <dbReference type="ChEBI" id="CHEBI:73682"/>
        <dbReference type="EC" id="2.7.7.87"/>
    </reaction>
</comment>
<dbReference type="GO" id="GO:0005524">
    <property type="term" value="F:ATP binding"/>
    <property type="evidence" value="ECO:0007669"/>
    <property type="project" value="UniProtKB-KW"/>
</dbReference>
<gene>
    <name evidence="13" type="ORF">UY23_C0003G0018</name>
</gene>
<evidence type="ECO:0000256" key="5">
    <source>
        <dbReference type="ARBA" id="ARBA00022679"/>
    </source>
</evidence>
<dbReference type="PROSITE" id="PS51163">
    <property type="entry name" value="YRDC"/>
    <property type="match status" value="1"/>
</dbReference>
<dbReference type="AlphaFoldDB" id="A0A0G1XA16"/>
<dbReference type="InterPro" id="IPR006070">
    <property type="entry name" value="Sua5-like_dom"/>
</dbReference>
<dbReference type="GO" id="GO:0003725">
    <property type="term" value="F:double-stranded RNA binding"/>
    <property type="evidence" value="ECO:0007669"/>
    <property type="project" value="InterPro"/>
</dbReference>
<evidence type="ECO:0000256" key="10">
    <source>
        <dbReference type="ARBA" id="ARBA00029774"/>
    </source>
</evidence>
<comment type="similarity">
    <text evidence="2">Belongs to the SUA5 family.</text>
</comment>
<evidence type="ECO:0000256" key="7">
    <source>
        <dbReference type="ARBA" id="ARBA00022695"/>
    </source>
</evidence>
<evidence type="ECO:0000256" key="8">
    <source>
        <dbReference type="ARBA" id="ARBA00022741"/>
    </source>
</evidence>
<dbReference type="SUPFAM" id="SSF55821">
    <property type="entry name" value="YrdC/RibB"/>
    <property type="match status" value="1"/>
</dbReference>
<evidence type="ECO:0000256" key="2">
    <source>
        <dbReference type="ARBA" id="ARBA00007663"/>
    </source>
</evidence>
<evidence type="ECO:0000256" key="6">
    <source>
        <dbReference type="ARBA" id="ARBA00022694"/>
    </source>
</evidence>
<dbReference type="GO" id="GO:0006450">
    <property type="term" value="P:regulation of translational fidelity"/>
    <property type="evidence" value="ECO:0007669"/>
    <property type="project" value="TreeGrafter"/>
</dbReference>
<protein>
    <recommendedName>
        <fullName evidence="10">L-threonylcarbamoyladenylate synthase</fullName>
        <ecNumber evidence="3">2.7.7.87</ecNumber>
    </recommendedName>
    <alternativeName>
        <fullName evidence="10">L-threonylcarbamoyladenylate synthase</fullName>
    </alternativeName>
</protein>
<dbReference type="NCBIfam" id="TIGR00057">
    <property type="entry name" value="L-threonylcarbamoyladenylate synthase"/>
    <property type="match status" value="1"/>
</dbReference>
<dbReference type="InterPro" id="IPR017945">
    <property type="entry name" value="DHBP_synth_RibB-like_a/b_dom"/>
</dbReference>
<dbReference type="EMBL" id="LCPF01000003">
    <property type="protein sequence ID" value="KKU91180.1"/>
    <property type="molecule type" value="Genomic_DNA"/>
</dbReference>
<sequence length="177" mass="19663">MNRGSSMINIAEILKSGGIGVMPTDTIYGLVGSALSKKTVLRIYKVRQRDLRKPFIVLIGSLGDLKKFGVKLNPRHLAFLRKIWPGPVSVILPCTGREFYYLHRGTRSLAFRLPKDKGLINLLKKTGPLVAPSANIAGRPPAKKIEEAKKYFGRRMDFYLNRGAKKGGSSALVEIKR</sequence>
<keyword evidence="5" id="KW-0808">Transferase</keyword>
<comment type="caution">
    <text evidence="13">The sequence shown here is derived from an EMBL/GenBank/DDBJ whole genome shotgun (WGS) entry which is preliminary data.</text>
</comment>
<dbReference type="InterPro" id="IPR050156">
    <property type="entry name" value="TC-AMP_synthase_SUA5"/>
</dbReference>
<proteinExistence type="inferred from homology"/>
<keyword evidence="7" id="KW-0548">Nucleotidyltransferase</keyword>